<proteinExistence type="predicted"/>
<feature type="non-terminal residue" evidence="2">
    <location>
        <position position="135"/>
    </location>
</feature>
<evidence type="ECO:0000313" key="2">
    <source>
        <dbReference type="EMBL" id="KAF8427562.1"/>
    </source>
</evidence>
<dbReference type="EMBL" id="WHUW01000079">
    <property type="protein sequence ID" value="KAF8427562.1"/>
    <property type="molecule type" value="Genomic_DNA"/>
</dbReference>
<keyword evidence="3" id="KW-1185">Reference proteome</keyword>
<protein>
    <submittedName>
        <fullName evidence="2">RNA polymerase Rpb1, domain 6-domain-containing protein</fullName>
    </submittedName>
</protein>
<dbReference type="InterPro" id="IPR007075">
    <property type="entry name" value="RNA_pol_Rpb1_6"/>
</dbReference>
<feature type="non-terminal residue" evidence="2">
    <location>
        <position position="1"/>
    </location>
</feature>
<name>A0AAD4G7Y2_BOLED</name>
<feature type="domain" description="RNA polymerase Rpb1" evidence="1">
    <location>
        <begin position="4"/>
        <end position="102"/>
    </location>
</feature>
<evidence type="ECO:0000313" key="3">
    <source>
        <dbReference type="Proteomes" id="UP001194468"/>
    </source>
</evidence>
<organism evidence="2 3">
    <name type="scientific">Boletus edulis BED1</name>
    <dbReference type="NCBI Taxonomy" id="1328754"/>
    <lineage>
        <taxon>Eukaryota</taxon>
        <taxon>Fungi</taxon>
        <taxon>Dikarya</taxon>
        <taxon>Basidiomycota</taxon>
        <taxon>Agaricomycotina</taxon>
        <taxon>Agaricomycetes</taxon>
        <taxon>Agaricomycetidae</taxon>
        <taxon>Boletales</taxon>
        <taxon>Boletineae</taxon>
        <taxon>Boletaceae</taxon>
        <taxon>Boletoideae</taxon>
        <taxon>Boletus</taxon>
    </lineage>
</organism>
<dbReference type="Proteomes" id="UP001194468">
    <property type="component" value="Unassembled WGS sequence"/>
</dbReference>
<evidence type="ECO:0000259" key="1">
    <source>
        <dbReference type="Pfam" id="PF04992"/>
    </source>
</evidence>
<dbReference type="Pfam" id="PF04992">
    <property type="entry name" value="RNA_pol_Rpb1_6"/>
    <property type="match status" value="1"/>
</dbReference>
<reference evidence="2" key="1">
    <citation type="submission" date="2019-10" db="EMBL/GenBank/DDBJ databases">
        <authorList>
            <consortium name="DOE Joint Genome Institute"/>
            <person name="Kuo A."/>
            <person name="Miyauchi S."/>
            <person name="Kiss E."/>
            <person name="Drula E."/>
            <person name="Kohler A."/>
            <person name="Sanchez-Garcia M."/>
            <person name="Andreopoulos B."/>
            <person name="Barry K.W."/>
            <person name="Bonito G."/>
            <person name="Buee M."/>
            <person name="Carver A."/>
            <person name="Chen C."/>
            <person name="Cichocki N."/>
            <person name="Clum A."/>
            <person name="Culley D."/>
            <person name="Crous P.W."/>
            <person name="Fauchery L."/>
            <person name="Girlanda M."/>
            <person name="Hayes R."/>
            <person name="Keri Z."/>
            <person name="LaButti K."/>
            <person name="Lipzen A."/>
            <person name="Lombard V."/>
            <person name="Magnuson J."/>
            <person name="Maillard F."/>
            <person name="Morin E."/>
            <person name="Murat C."/>
            <person name="Nolan M."/>
            <person name="Ohm R."/>
            <person name="Pangilinan J."/>
            <person name="Pereira M."/>
            <person name="Perotto S."/>
            <person name="Peter M."/>
            <person name="Riley R."/>
            <person name="Sitrit Y."/>
            <person name="Stielow B."/>
            <person name="Szollosi G."/>
            <person name="Zifcakova L."/>
            <person name="Stursova M."/>
            <person name="Spatafora J.W."/>
            <person name="Tedersoo L."/>
            <person name="Vaario L.-M."/>
            <person name="Yamada A."/>
            <person name="Yan M."/>
            <person name="Wang P."/>
            <person name="Xu J."/>
            <person name="Bruns T."/>
            <person name="Baldrian P."/>
            <person name="Vilgalys R."/>
            <person name="Henrissat B."/>
            <person name="Grigoriev I.V."/>
            <person name="Hibbett D."/>
            <person name="Nagy L.G."/>
            <person name="Martin F.M."/>
        </authorList>
    </citation>
    <scope>NUCLEOTIDE SEQUENCE</scope>
    <source>
        <strain evidence="2">BED1</strain>
    </source>
</reference>
<dbReference type="AlphaFoldDB" id="A0AAD4G7Y2"/>
<dbReference type="GO" id="GO:0003677">
    <property type="term" value="F:DNA binding"/>
    <property type="evidence" value="ECO:0007669"/>
    <property type="project" value="InterPro"/>
</dbReference>
<dbReference type="GO" id="GO:0003899">
    <property type="term" value="F:DNA-directed RNA polymerase activity"/>
    <property type="evidence" value="ECO:0007669"/>
    <property type="project" value="InterPro"/>
</dbReference>
<comment type="caution">
    <text evidence="2">The sequence shown here is derived from an EMBL/GenBank/DDBJ whole genome shotgun (WGS) entry which is preliminary data.</text>
</comment>
<sequence>IDDSSLELQAKLDEEYAQLVEDRRGLRAFVFPRSDGLTPHYLPVNLQRIIQNATQIFHINRDLEPAYIIDTVHQLMEQLLTIPEDPLSKEVQINSSLTSAAVSRRSMPALSLPLSRNFNQLLVNPGEMCGTLTAQ</sequence>
<dbReference type="GO" id="GO:0006351">
    <property type="term" value="P:DNA-templated transcription"/>
    <property type="evidence" value="ECO:0007669"/>
    <property type="project" value="InterPro"/>
</dbReference>
<accession>A0AAD4G7Y2</accession>
<gene>
    <name evidence="2" type="ORF">L210DRAFT_804474</name>
</gene>
<reference evidence="2" key="2">
    <citation type="journal article" date="2020" name="Nat. Commun.">
        <title>Large-scale genome sequencing of mycorrhizal fungi provides insights into the early evolution of symbiotic traits.</title>
        <authorList>
            <person name="Miyauchi S."/>
            <person name="Kiss E."/>
            <person name="Kuo A."/>
            <person name="Drula E."/>
            <person name="Kohler A."/>
            <person name="Sanchez-Garcia M."/>
            <person name="Morin E."/>
            <person name="Andreopoulos B."/>
            <person name="Barry K.W."/>
            <person name="Bonito G."/>
            <person name="Buee M."/>
            <person name="Carver A."/>
            <person name="Chen C."/>
            <person name="Cichocki N."/>
            <person name="Clum A."/>
            <person name="Culley D."/>
            <person name="Crous P.W."/>
            <person name="Fauchery L."/>
            <person name="Girlanda M."/>
            <person name="Hayes R.D."/>
            <person name="Keri Z."/>
            <person name="LaButti K."/>
            <person name="Lipzen A."/>
            <person name="Lombard V."/>
            <person name="Magnuson J."/>
            <person name="Maillard F."/>
            <person name="Murat C."/>
            <person name="Nolan M."/>
            <person name="Ohm R.A."/>
            <person name="Pangilinan J."/>
            <person name="Pereira M.F."/>
            <person name="Perotto S."/>
            <person name="Peter M."/>
            <person name="Pfister S."/>
            <person name="Riley R."/>
            <person name="Sitrit Y."/>
            <person name="Stielow J.B."/>
            <person name="Szollosi G."/>
            <person name="Zifcakova L."/>
            <person name="Stursova M."/>
            <person name="Spatafora J.W."/>
            <person name="Tedersoo L."/>
            <person name="Vaario L.M."/>
            <person name="Yamada A."/>
            <person name="Yan M."/>
            <person name="Wang P."/>
            <person name="Xu J."/>
            <person name="Bruns T."/>
            <person name="Baldrian P."/>
            <person name="Vilgalys R."/>
            <person name="Dunand C."/>
            <person name="Henrissat B."/>
            <person name="Grigoriev I.V."/>
            <person name="Hibbett D."/>
            <person name="Nagy L.G."/>
            <person name="Martin F.M."/>
        </authorList>
    </citation>
    <scope>NUCLEOTIDE SEQUENCE</scope>
    <source>
        <strain evidence="2">BED1</strain>
    </source>
</reference>
<dbReference type="SUPFAM" id="SSF64484">
    <property type="entry name" value="beta and beta-prime subunits of DNA dependent RNA-polymerase"/>
    <property type="match status" value="1"/>
</dbReference>